<sequence length="210" mass="24373">MLNINNSNEVNYFLDHNAPVINLSDYIKKKVTCSLDNMIKNFNIDNQMSIKVIHNYISKDTVKGNTTMKNIIDTILLQLPPSFDSFMQQNMSNVKRTLNLPTREIRPRSHTIGNDSDVKHLQQQVAITIDIMHKNIQLGLIRGDNLDDLERRSSIMEEEAKRMVQMSRKVHQKYCWKNAKTWIIVISVVMIIIGIIMILMIFGIINKFID</sequence>
<dbReference type="Pfam" id="PF00957">
    <property type="entry name" value="Synaptobrevin"/>
    <property type="match status" value="1"/>
</dbReference>
<name>A0A821SP86_9BILA</name>
<dbReference type="PROSITE" id="PS50892">
    <property type="entry name" value="V_SNARE"/>
    <property type="match status" value="1"/>
</dbReference>
<dbReference type="InterPro" id="IPR001388">
    <property type="entry name" value="Synaptobrevin-like"/>
</dbReference>
<dbReference type="GO" id="GO:0016020">
    <property type="term" value="C:membrane"/>
    <property type="evidence" value="ECO:0007669"/>
    <property type="project" value="InterPro"/>
</dbReference>
<dbReference type="EMBL" id="CAJOBS010003511">
    <property type="protein sequence ID" value="CAF4858415.1"/>
    <property type="molecule type" value="Genomic_DNA"/>
</dbReference>
<evidence type="ECO:0000256" key="2">
    <source>
        <dbReference type="SAM" id="Phobius"/>
    </source>
</evidence>
<dbReference type="PANTHER" id="PTHR45701">
    <property type="entry name" value="SYNAPTOBREVIN FAMILY MEMBER"/>
    <property type="match status" value="1"/>
</dbReference>
<dbReference type="SUPFAM" id="SSF58038">
    <property type="entry name" value="SNARE fusion complex"/>
    <property type="match status" value="1"/>
</dbReference>
<feature type="transmembrane region" description="Helical" evidence="2">
    <location>
        <begin position="182"/>
        <end position="205"/>
    </location>
</feature>
<evidence type="ECO:0000313" key="5">
    <source>
        <dbReference type="Proteomes" id="UP000663838"/>
    </source>
</evidence>
<gene>
    <name evidence="4" type="ORF">TOA249_LOCUS27482</name>
</gene>
<evidence type="ECO:0000313" key="4">
    <source>
        <dbReference type="EMBL" id="CAF4858415.1"/>
    </source>
</evidence>
<dbReference type="InterPro" id="IPR042855">
    <property type="entry name" value="V_SNARE_CC"/>
</dbReference>
<organism evidence="4 5">
    <name type="scientific">Rotaria socialis</name>
    <dbReference type="NCBI Taxonomy" id="392032"/>
    <lineage>
        <taxon>Eukaryota</taxon>
        <taxon>Metazoa</taxon>
        <taxon>Spiralia</taxon>
        <taxon>Gnathifera</taxon>
        <taxon>Rotifera</taxon>
        <taxon>Eurotatoria</taxon>
        <taxon>Bdelloidea</taxon>
        <taxon>Philodinida</taxon>
        <taxon>Philodinidae</taxon>
        <taxon>Rotaria</taxon>
    </lineage>
</organism>
<dbReference type="Proteomes" id="UP000663838">
    <property type="component" value="Unassembled WGS sequence"/>
</dbReference>
<accession>A0A821SP86</accession>
<dbReference type="Gene3D" id="1.20.5.110">
    <property type="match status" value="1"/>
</dbReference>
<evidence type="ECO:0000256" key="1">
    <source>
        <dbReference type="PROSITE-ProRule" id="PRU00290"/>
    </source>
</evidence>
<keyword evidence="2" id="KW-1133">Transmembrane helix</keyword>
<proteinExistence type="predicted"/>
<reference evidence="4" key="1">
    <citation type="submission" date="2021-02" db="EMBL/GenBank/DDBJ databases">
        <authorList>
            <person name="Nowell W R."/>
        </authorList>
    </citation>
    <scope>NUCLEOTIDE SEQUENCE</scope>
</reference>
<dbReference type="PRINTS" id="PR00219">
    <property type="entry name" value="SYNAPTOBREVN"/>
</dbReference>
<keyword evidence="2" id="KW-0472">Membrane</keyword>
<keyword evidence="1" id="KW-0175">Coiled coil</keyword>
<feature type="domain" description="V-SNARE coiled-coil homology" evidence="3">
    <location>
        <begin position="117"/>
        <end position="177"/>
    </location>
</feature>
<dbReference type="InterPro" id="IPR016444">
    <property type="entry name" value="Synaptobrevin/VAMP"/>
</dbReference>
<dbReference type="AlphaFoldDB" id="A0A821SP86"/>
<comment type="caution">
    <text evidence="4">The sequence shown here is derived from an EMBL/GenBank/DDBJ whole genome shotgun (WGS) entry which is preliminary data.</text>
</comment>
<dbReference type="GO" id="GO:0016192">
    <property type="term" value="P:vesicle-mediated transport"/>
    <property type="evidence" value="ECO:0007669"/>
    <property type="project" value="InterPro"/>
</dbReference>
<keyword evidence="2" id="KW-0812">Transmembrane</keyword>
<protein>
    <recommendedName>
        <fullName evidence="3">V-SNARE coiled-coil homology domain-containing protein</fullName>
    </recommendedName>
</protein>
<evidence type="ECO:0000259" key="3">
    <source>
        <dbReference type="PROSITE" id="PS50892"/>
    </source>
</evidence>